<feature type="transmembrane region" description="Helical" evidence="7">
    <location>
        <begin position="53"/>
        <end position="71"/>
    </location>
</feature>
<feature type="transmembrane region" description="Helical" evidence="7">
    <location>
        <begin position="159"/>
        <end position="180"/>
    </location>
</feature>
<feature type="transmembrane region" description="Helical" evidence="7">
    <location>
        <begin position="78"/>
        <end position="96"/>
    </location>
</feature>
<comment type="subcellular location">
    <subcellularLocation>
        <location evidence="1">Cell membrane</location>
        <topology evidence="1">Multi-pass membrane protein</topology>
    </subcellularLocation>
</comment>
<evidence type="ECO:0000313" key="9">
    <source>
        <dbReference type="EMBL" id="PFG27941.1"/>
    </source>
</evidence>
<dbReference type="GO" id="GO:0005886">
    <property type="term" value="C:plasma membrane"/>
    <property type="evidence" value="ECO:0007669"/>
    <property type="project" value="UniProtKB-SubCell"/>
</dbReference>
<organism evidence="9 10">
    <name type="scientific">Corynebacterium renale</name>
    <dbReference type="NCBI Taxonomy" id="1724"/>
    <lineage>
        <taxon>Bacteria</taxon>
        <taxon>Bacillati</taxon>
        <taxon>Actinomycetota</taxon>
        <taxon>Actinomycetes</taxon>
        <taxon>Mycobacteriales</taxon>
        <taxon>Corynebacteriaceae</taxon>
        <taxon>Corynebacterium</taxon>
    </lineage>
</organism>
<keyword evidence="10" id="KW-1185">Reference proteome</keyword>
<keyword evidence="3 7" id="KW-0812">Transmembrane</keyword>
<evidence type="ECO:0000259" key="8">
    <source>
        <dbReference type="Pfam" id="PF13515"/>
    </source>
</evidence>
<name>A0A2A9DNH4_9CORY</name>
<dbReference type="EMBL" id="PDJF01000001">
    <property type="protein sequence ID" value="PFG27941.1"/>
    <property type="molecule type" value="Genomic_DNA"/>
</dbReference>
<accession>A0A2A9DNH4</accession>
<dbReference type="PANTHER" id="PTHR30509">
    <property type="entry name" value="P-HYDROXYBENZOIC ACID EFFLUX PUMP SUBUNIT-RELATED"/>
    <property type="match status" value="1"/>
</dbReference>
<comment type="similarity">
    <text evidence="6">Belongs to the YccS/YhfK family.</text>
</comment>
<evidence type="ECO:0000256" key="1">
    <source>
        <dbReference type="ARBA" id="ARBA00004651"/>
    </source>
</evidence>
<dbReference type="RefSeq" id="WP_048380912.1">
    <property type="nucleotide sequence ID" value="NZ_LDYE01000008.1"/>
</dbReference>
<evidence type="ECO:0000256" key="3">
    <source>
        <dbReference type="ARBA" id="ARBA00022692"/>
    </source>
</evidence>
<reference evidence="9 10" key="1">
    <citation type="submission" date="2017-10" db="EMBL/GenBank/DDBJ databases">
        <title>Sequencing the genomes of 1000 actinobacteria strains.</title>
        <authorList>
            <person name="Klenk H.-P."/>
        </authorList>
    </citation>
    <scope>NUCLEOTIDE SEQUENCE [LARGE SCALE GENOMIC DNA]</scope>
    <source>
        <strain evidence="9 10">DSM 20688</strain>
    </source>
</reference>
<dbReference type="AlphaFoldDB" id="A0A2A9DNH4"/>
<sequence>MPAVKLSTRDRLKIVDKSFHSRLRRVRKRLWPIVQSALAATIAYWVAVHVAGHPYPFFAPISAVIILGLTGGERMKRALEMSLGCVLGVGLADLVIPLLGPGVWQLGVAVGIALVVASFLSASPLVNNQMAIGSILISVTVPIAGAPTAPGGPDRMVDAIIGSITGLVVIAFLPSSPLAAGRQELSKVLTIASSVLGDVAKALKDGDEKTLAAALNAVRDTQGDIDKMLDAAKIGKESTTLSPLLWASRRRVRILERIVMPLDNCVRNCRVLARRAVTLTEDDDEVSPTQIELIDELSDITLALSEVYEAKPEVSEATQIPLIVNQLRALGARTGMEVAEGRVLSAYALLAQTRSIIVDLLQVCGMSRESALAVLEPTSSTPAYPPEIYDD</sequence>
<dbReference type="PANTHER" id="PTHR30509:SF9">
    <property type="entry name" value="MULTIDRUG RESISTANCE PROTEIN MDTO"/>
    <property type="match status" value="1"/>
</dbReference>
<proteinExistence type="inferred from homology"/>
<keyword evidence="4 7" id="KW-1133">Transmembrane helix</keyword>
<dbReference type="Proteomes" id="UP000221653">
    <property type="component" value="Unassembled WGS sequence"/>
</dbReference>
<dbReference type="Pfam" id="PF13515">
    <property type="entry name" value="FUSC_2"/>
    <property type="match status" value="1"/>
</dbReference>
<protein>
    <submittedName>
        <fullName evidence="9">Uncharacterized membrane protein YgaE (UPF0421/DUF939 family)</fullName>
    </submittedName>
</protein>
<evidence type="ECO:0000256" key="7">
    <source>
        <dbReference type="SAM" id="Phobius"/>
    </source>
</evidence>
<comment type="caution">
    <text evidence="9">The sequence shown here is derived from an EMBL/GenBank/DDBJ whole genome shotgun (WGS) entry which is preliminary data.</text>
</comment>
<evidence type="ECO:0000256" key="2">
    <source>
        <dbReference type="ARBA" id="ARBA00022475"/>
    </source>
</evidence>
<evidence type="ECO:0000256" key="6">
    <source>
        <dbReference type="ARBA" id="ARBA00043993"/>
    </source>
</evidence>
<dbReference type="STRING" id="1724.GCA_001044175_02328"/>
<feature type="transmembrane region" description="Helical" evidence="7">
    <location>
        <begin position="30"/>
        <end position="47"/>
    </location>
</feature>
<feature type="domain" description="Integral membrane bound transporter" evidence="8">
    <location>
        <begin position="44"/>
        <end position="169"/>
    </location>
</feature>
<gene>
    <name evidence="9" type="ORF">ATK06_1023</name>
</gene>
<evidence type="ECO:0000256" key="5">
    <source>
        <dbReference type="ARBA" id="ARBA00023136"/>
    </source>
</evidence>
<dbReference type="InterPro" id="IPR049453">
    <property type="entry name" value="Memb_transporter_dom"/>
</dbReference>
<keyword evidence="2" id="KW-1003">Cell membrane</keyword>
<feature type="transmembrane region" description="Helical" evidence="7">
    <location>
        <begin position="102"/>
        <end position="123"/>
    </location>
</feature>
<feature type="transmembrane region" description="Helical" evidence="7">
    <location>
        <begin position="130"/>
        <end position="147"/>
    </location>
</feature>
<evidence type="ECO:0000313" key="10">
    <source>
        <dbReference type="Proteomes" id="UP000221653"/>
    </source>
</evidence>
<dbReference type="OrthoDB" id="5198202at2"/>
<keyword evidence="5 7" id="KW-0472">Membrane</keyword>
<evidence type="ECO:0000256" key="4">
    <source>
        <dbReference type="ARBA" id="ARBA00022989"/>
    </source>
</evidence>